<feature type="transmembrane region" description="Helical" evidence="15">
    <location>
        <begin position="179"/>
        <end position="203"/>
    </location>
</feature>
<feature type="active site" evidence="13">
    <location>
        <position position="316"/>
    </location>
</feature>
<protein>
    <recommendedName>
        <fullName evidence="15">CAAX prenyl protease</fullName>
        <ecNumber evidence="15">3.4.24.84</ecNumber>
    </recommendedName>
</protein>
<keyword evidence="10 15" id="KW-0472">Membrane</keyword>
<dbReference type="GO" id="GO:0004222">
    <property type="term" value="F:metalloendopeptidase activity"/>
    <property type="evidence" value="ECO:0007669"/>
    <property type="project" value="UniProtKB-UniRule"/>
</dbReference>
<comment type="catalytic activity">
    <reaction evidence="11 15">
        <text>Hydrolyzes the peptide bond -P2-(S-farnesyl or geranylgeranyl)C-P1'-P2'-P3'-COOH where P1' and P2' are amino acids with aliphatic side chains and P3' is any C-terminal residue.</text>
        <dbReference type="EC" id="3.4.24.84"/>
    </reaction>
</comment>
<evidence type="ECO:0000256" key="8">
    <source>
        <dbReference type="ARBA" id="ARBA00022989"/>
    </source>
</evidence>
<feature type="transmembrane region" description="Helical" evidence="15">
    <location>
        <begin position="87"/>
        <end position="113"/>
    </location>
</feature>
<organism evidence="18 19">
    <name type="scientific">Schizosaccharomyces octosporus (strain yFS286)</name>
    <name type="common">Fission yeast</name>
    <name type="synonym">Octosporomyces octosporus</name>
    <dbReference type="NCBI Taxonomy" id="483514"/>
    <lineage>
        <taxon>Eukaryota</taxon>
        <taxon>Fungi</taxon>
        <taxon>Dikarya</taxon>
        <taxon>Ascomycota</taxon>
        <taxon>Taphrinomycotina</taxon>
        <taxon>Schizosaccharomycetes</taxon>
        <taxon>Schizosaccharomycetales</taxon>
        <taxon>Schizosaccharomycetaceae</taxon>
        <taxon>Schizosaccharomyces</taxon>
    </lineage>
</organism>
<evidence type="ECO:0000259" key="17">
    <source>
        <dbReference type="Pfam" id="PF16491"/>
    </source>
</evidence>
<evidence type="ECO:0000259" key="16">
    <source>
        <dbReference type="Pfam" id="PF01435"/>
    </source>
</evidence>
<evidence type="ECO:0000256" key="1">
    <source>
        <dbReference type="ARBA" id="ARBA00004477"/>
    </source>
</evidence>
<keyword evidence="9 15" id="KW-0482">Metalloprotease</keyword>
<feature type="transmembrane region" description="Helical" evidence="15">
    <location>
        <begin position="133"/>
        <end position="158"/>
    </location>
</feature>
<feature type="domain" description="CAAX prenyl protease 1 N-terminal" evidence="17">
    <location>
        <begin position="58"/>
        <end position="242"/>
    </location>
</feature>
<gene>
    <name evidence="18" type="ORF">SOCG_00364</name>
</gene>
<evidence type="ECO:0000313" key="19">
    <source>
        <dbReference type="Proteomes" id="UP000016088"/>
    </source>
</evidence>
<dbReference type="HOGENOM" id="CLU_025947_3_3_1"/>
<dbReference type="VEuPathDB" id="FungiDB:SOCG_00364"/>
<proteinExistence type="inferred from homology"/>
<evidence type="ECO:0000256" key="3">
    <source>
        <dbReference type="ARBA" id="ARBA00022692"/>
    </source>
</evidence>
<keyword evidence="19" id="KW-1185">Reference proteome</keyword>
<comment type="similarity">
    <text evidence="12 15">Belongs to the peptidase M48A family.</text>
</comment>
<dbReference type="OrthoDB" id="360839at2759"/>
<comment type="function">
    <text evidence="15">Proteolytically removes the C-terminal three residues of farnesylated proteins.</text>
</comment>
<evidence type="ECO:0000256" key="4">
    <source>
        <dbReference type="ARBA" id="ARBA00022723"/>
    </source>
</evidence>
<comment type="subcellular location">
    <subcellularLocation>
        <location evidence="1 15">Endoplasmic reticulum membrane</location>
        <topology evidence="1 15">Multi-pass membrane protein</topology>
    </subcellularLocation>
</comment>
<dbReference type="OMA" id="FVIEEKF"/>
<evidence type="ECO:0000256" key="12">
    <source>
        <dbReference type="ARBA" id="ARBA00060927"/>
    </source>
</evidence>
<keyword evidence="5 15" id="KW-0378">Hydrolase</keyword>
<name>S9PU24_SCHOY</name>
<feature type="binding site" evidence="14">
    <location>
        <position position="319"/>
    </location>
    <ligand>
        <name>Zn(2+)</name>
        <dbReference type="ChEBI" id="CHEBI:29105"/>
        <note>catalytic</note>
    </ligand>
</feature>
<feature type="binding site" evidence="14">
    <location>
        <position position="315"/>
    </location>
    <ligand>
        <name>Zn(2+)</name>
        <dbReference type="ChEBI" id="CHEBI:29105"/>
        <note>catalytic</note>
    </ligand>
</feature>
<dbReference type="RefSeq" id="XP_013018238.1">
    <property type="nucleotide sequence ID" value="XM_013162784.1"/>
</dbReference>
<dbReference type="CDD" id="cd07343">
    <property type="entry name" value="M48A_Zmpste24p_like"/>
    <property type="match status" value="1"/>
</dbReference>
<dbReference type="GO" id="GO:0071586">
    <property type="term" value="P:CAAX-box protein processing"/>
    <property type="evidence" value="ECO:0007669"/>
    <property type="project" value="UniProtKB-UniRule"/>
</dbReference>
<evidence type="ECO:0000256" key="5">
    <source>
        <dbReference type="ARBA" id="ARBA00022801"/>
    </source>
</evidence>
<evidence type="ECO:0000256" key="9">
    <source>
        <dbReference type="ARBA" id="ARBA00023049"/>
    </source>
</evidence>
<keyword evidence="6 15" id="KW-0256">Endoplasmic reticulum</keyword>
<dbReference type="GeneID" id="25029348"/>
<evidence type="ECO:0000256" key="2">
    <source>
        <dbReference type="ARBA" id="ARBA00022670"/>
    </source>
</evidence>
<evidence type="ECO:0000256" key="10">
    <source>
        <dbReference type="ARBA" id="ARBA00023136"/>
    </source>
</evidence>
<comment type="caution">
    <text evidence="15">Lacks conserved residue(s) required for the propagation of feature annotation.</text>
</comment>
<dbReference type="InterPro" id="IPR027057">
    <property type="entry name" value="CAXX_Prtase_1"/>
</dbReference>
<dbReference type="PANTHER" id="PTHR10120">
    <property type="entry name" value="CAAX PRENYL PROTEASE 1"/>
    <property type="match status" value="1"/>
</dbReference>
<keyword evidence="2 15" id="KW-0645">Protease</keyword>
<dbReference type="Gene3D" id="3.30.2010.10">
    <property type="entry name" value="Metalloproteases ('zincins'), catalytic domain"/>
    <property type="match status" value="1"/>
</dbReference>
<accession>S9PU24</accession>
<evidence type="ECO:0000256" key="6">
    <source>
        <dbReference type="ARBA" id="ARBA00022824"/>
    </source>
</evidence>
<reference evidence="18 19" key="1">
    <citation type="journal article" date="2011" name="Science">
        <title>Comparative functional genomics of the fission yeasts.</title>
        <authorList>
            <person name="Rhind N."/>
            <person name="Chen Z."/>
            <person name="Yassour M."/>
            <person name="Thompson D.A."/>
            <person name="Haas B.J."/>
            <person name="Habib N."/>
            <person name="Wapinski I."/>
            <person name="Roy S."/>
            <person name="Lin M.F."/>
            <person name="Heiman D.I."/>
            <person name="Young S.K."/>
            <person name="Furuya K."/>
            <person name="Guo Y."/>
            <person name="Pidoux A."/>
            <person name="Chen H.M."/>
            <person name="Robbertse B."/>
            <person name="Goldberg J.M."/>
            <person name="Aoki K."/>
            <person name="Bayne E.H."/>
            <person name="Berlin A.M."/>
            <person name="Desjardins C.A."/>
            <person name="Dobbs E."/>
            <person name="Dukaj L."/>
            <person name="Fan L."/>
            <person name="FitzGerald M.G."/>
            <person name="French C."/>
            <person name="Gujja S."/>
            <person name="Hansen K."/>
            <person name="Keifenheim D."/>
            <person name="Levin J.Z."/>
            <person name="Mosher R.A."/>
            <person name="Mueller C.A."/>
            <person name="Pfiffner J."/>
            <person name="Priest M."/>
            <person name="Russ C."/>
            <person name="Smialowska A."/>
            <person name="Swoboda P."/>
            <person name="Sykes S.M."/>
            <person name="Vaughn M."/>
            <person name="Vengrova S."/>
            <person name="Yoder R."/>
            <person name="Zeng Q."/>
            <person name="Allshire R."/>
            <person name="Baulcombe D."/>
            <person name="Birren B.W."/>
            <person name="Brown W."/>
            <person name="Ekwall K."/>
            <person name="Kellis M."/>
            <person name="Leatherwood J."/>
            <person name="Levin H."/>
            <person name="Margalit H."/>
            <person name="Martienssen R."/>
            <person name="Nieduszynski C.A."/>
            <person name="Spatafora J.W."/>
            <person name="Friedman N."/>
            <person name="Dalgaard J.Z."/>
            <person name="Baumann P."/>
            <person name="Niki H."/>
            <person name="Regev A."/>
            <person name="Nusbaum C."/>
        </authorList>
    </citation>
    <scope>NUCLEOTIDE SEQUENCE [LARGE SCALE GENOMIC DNA]</scope>
    <source>
        <strain evidence="19">yFS286</strain>
    </source>
</reference>
<keyword evidence="4 14" id="KW-0479">Metal-binding</keyword>
<comment type="cofactor">
    <cofactor evidence="14 15">
        <name>Zn(2+)</name>
        <dbReference type="ChEBI" id="CHEBI:29105"/>
    </cofactor>
    <text evidence="14 15">Binds 1 zinc ion per subunit.</text>
</comment>
<evidence type="ECO:0000256" key="13">
    <source>
        <dbReference type="PIRSR" id="PIRSR627057-1"/>
    </source>
</evidence>
<feature type="domain" description="Peptidase M48" evidence="16">
    <location>
        <begin position="245"/>
        <end position="451"/>
    </location>
</feature>
<dbReference type="AlphaFoldDB" id="S9PU24"/>
<dbReference type="InterPro" id="IPR001915">
    <property type="entry name" value="Peptidase_M48"/>
</dbReference>
<dbReference type="eggNOG" id="KOG2719">
    <property type="taxonomic scope" value="Eukaryota"/>
</dbReference>
<dbReference type="GO" id="GO:0005789">
    <property type="term" value="C:endoplasmic reticulum membrane"/>
    <property type="evidence" value="ECO:0007669"/>
    <property type="project" value="UniProtKB-SubCell"/>
</dbReference>
<dbReference type="EC" id="3.4.24.84" evidence="15"/>
<dbReference type="GO" id="GO:0046872">
    <property type="term" value="F:metal ion binding"/>
    <property type="evidence" value="ECO:0007669"/>
    <property type="project" value="UniProtKB-UniRule"/>
</dbReference>
<dbReference type="InterPro" id="IPR032456">
    <property type="entry name" value="Peptidase_M48_N"/>
</dbReference>
<keyword evidence="7 14" id="KW-0862">Zinc</keyword>
<dbReference type="FunFam" id="3.30.2010.10:FF:000002">
    <property type="entry name" value="CAAX prenyl protease"/>
    <property type="match status" value="1"/>
</dbReference>
<keyword evidence="8 15" id="KW-1133">Transmembrane helix</keyword>
<evidence type="ECO:0000256" key="15">
    <source>
        <dbReference type="RuleBase" id="RU366005"/>
    </source>
</evidence>
<feature type="active site" description="Proton donor" evidence="13">
    <location>
        <position position="398"/>
    </location>
</feature>
<evidence type="ECO:0000256" key="7">
    <source>
        <dbReference type="ARBA" id="ARBA00022833"/>
    </source>
</evidence>
<feature type="transmembrane region" description="Helical" evidence="15">
    <location>
        <begin position="215"/>
        <end position="241"/>
    </location>
</feature>
<dbReference type="Pfam" id="PF01435">
    <property type="entry name" value="Peptidase_M48"/>
    <property type="match status" value="1"/>
</dbReference>
<dbReference type="EMBL" id="KE503207">
    <property type="protein sequence ID" value="EPX72601.1"/>
    <property type="molecule type" value="Genomic_DNA"/>
</dbReference>
<sequence length="457" mass="52033">MAKISVANFLYLNQQPRFQLMHALDFPGFPWKTVIAGFSIGKYVWDLYLQRRQAPYLLKDSPPAVLAEHVDDKKYQKALAYARDKSFLSTITSTFALVTDLLLIKFNGLSYLWNLTKFAWMDRLAASASKFSLSVPISHSCVFLFALTVFSSLIQLPFSLYSTFGIEEKYGFNKSTLKIFFMDLFKELTIGGVLMSFLVSIFVKITTKFGDNFVLYAWGAYIMFGLVLQSIAPSLIMPLFYKFTPLEQGSLRSKIEDLAASIKFPLKKLYVIDASRRSAHSNAFFYGLPWNKGIVLFDTLVKNHTEEELLAILGHELGHWYLSHNMIHTLVDYSMSLAQLFLFAAFLRNDSLYEAFDFTKEKPVIIGLLLFSDALGPVSSLLTYGSNKISRFCEYQADAFAKKLGLAKDLGDGLIRIHNDNLSPLEYDPLYTSYHHSHPILTDRLAAIDYMELKKNE</sequence>
<dbReference type="Proteomes" id="UP000016088">
    <property type="component" value="Unassembled WGS sequence"/>
</dbReference>
<evidence type="ECO:0000256" key="11">
    <source>
        <dbReference type="ARBA" id="ARBA00044456"/>
    </source>
</evidence>
<keyword evidence="3 15" id="KW-0812">Transmembrane</keyword>
<feature type="binding site" evidence="14">
    <location>
        <position position="394"/>
    </location>
    <ligand>
        <name>Zn(2+)</name>
        <dbReference type="ChEBI" id="CHEBI:29105"/>
        <note>catalytic</note>
    </ligand>
</feature>
<dbReference type="Pfam" id="PF16491">
    <property type="entry name" value="Peptidase_M48_N"/>
    <property type="match status" value="1"/>
</dbReference>
<evidence type="ECO:0000313" key="18">
    <source>
        <dbReference type="EMBL" id="EPX72601.1"/>
    </source>
</evidence>
<evidence type="ECO:0000256" key="14">
    <source>
        <dbReference type="PIRSR" id="PIRSR627057-2"/>
    </source>
</evidence>